<dbReference type="KEGG" id="olu:OSTLU_30614"/>
<dbReference type="GO" id="GO:0001682">
    <property type="term" value="P:tRNA 5'-leader removal"/>
    <property type="evidence" value="ECO:0007669"/>
    <property type="project" value="InterPro"/>
</dbReference>
<protein>
    <recommendedName>
        <fullName evidence="1">POPLD domain-containing protein</fullName>
    </recommendedName>
</protein>
<evidence type="ECO:0000313" key="2">
    <source>
        <dbReference type="EMBL" id="ABO95249.1"/>
    </source>
</evidence>
<dbReference type="OMA" id="RFIMRSI"/>
<dbReference type="EMBL" id="CP000583">
    <property type="protein sequence ID" value="ABO95249.1"/>
    <property type="molecule type" value="Genomic_DNA"/>
</dbReference>
<dbReference type="PANTHER" id="PTHR22731:SF3">
    <property type="entry name" value="RIBONUCLEASES P_MRP PROTEIN SUBUNIT POP1"/>
    <property type="match status" value="1"/>
</dbReference>
<dbReference type="Gramene" id="ABO95249">
    <property type="protein sequence ID" value="ABO95249"/>
    <property type="gene ID" value="OSTLU_30614"/>
</dbReference>
<proteinExistence type="predicted"/>
<dbReference type="RefSeq" id="XP_001416956.1">
    <property type="nucleotide sequence ID" value="XM_001416919.1"/>
</dbReference>
<dbReference type="PANTHER" id="PTHR22731">
    <property type="entry name" value="RIBONUCLEASES P/MRP PROTEIN SUBUNIT POP1"/>
    <property type="match status" value="1"/>
</dbReference>
<feature type="domain" description="POPLD" evidence="1">
    <location>
        <begin position="287"/>
        <end position="368"/>
    </location>
</feature>
<gene>
    <name evidence="2" type="ORF">OSTLU_30614</name>
</gene>
<evidence type="ECO:0000259" key="1">
    <source>
        <dbReference type="Pfam" id="PF08170"/>
    </source>
</evidence>
<dbReference type="InterPro" id="IPR027266">
    <property type="entry name" value="TrmE/GcvT-like"/>
</dbReference>
<dbReference type="InterPro" id="IPR012590">
    <property type="entry name" value="POPLD_dom"/>
</dbReference>
<dbReference type="Gene3D" id="3.30.1360.120">
    <property type="entry name" value="Probable tRNA modification gtpase trme, domain 1"/>
    <property type="match status" value="1"/>
</dbReference>
<dbReference type="STRING" id="436017.A4RUG7"/>
<dbReference type="eggNOG" id="KOG3322">
    <property type="taxonomic scope" value="Eukaryota"/>
</dbReference>
<dbReference type="GeneID" id="5001106"/>
<accession>A4RUG7</accession>
<dbReference type="AlphaFoldDB" id="A4RUG7"/>
<organism evidence="2 3">
    <name type="scientific">Ostreococcus lucimarinus (strain CCE9901)</name>
    <dbReference type="NCBI Taxonomy" id="436017"/>
    <lineage>
        <taxon>Eukaryota</taxon>
        <taxon>Viridiplantae</taxon>
        <taxon>Chlorophyta</taxon>
        <taxon>Mamiellophyceae</taxon>
        <taxon>Mamiellales</taxon>
        <taxon>Bathycoccaceae</taxon>
        <taxon>Ostreococcus</taxon>
    </lineage>
</organism>
<sequence>MTKSRAQPIRERFGVRWRRAYRVTARFAMRKPRGWGWVVPAARPGRGRGWRFIMRSISQAALAHDSSYNACFVVKGARTDVHKVLAKTAAEKKALNLRAFKDGERAIAIHVVDSKRRVICPALVYCTPREETLSVAEAHVWVHPSAKESASEAFRDAVAVRVATNTKADVEVEESDAFARIEIIGAKAFEIVQKLAPDLDFYSSAHTTRGIRRIVCPDARAAAWGVQTDSSEMRVPTEVAPTQAEYDESRRASRAAALERPWEETAAVGVKSYSATLINRGVTAIEGYTLIVSSSWMLPVWHGVCQTGARPVGITEWSWCAQRFARALFPDDYLDTQAGADKRLEIFDDILDDIRAKPKSKVSQCDLALVRHAEPFVKVRNVLRVRDEKLERDSHPRDAMVRVALRCPWSGQPTLGAEIFFPNEAQRDAWCVKKTDDTTRRRDRTVSGMFSQWSKKDKALRSEHRSDVNLGDVFGDTIGHITSVSAPAASVGLASGLIQANAVKMLTENFSRGKTKVFVMLRHPGKLAVPAEANIVVKATPFDEPWF</sequence>
<name>A4RUG7_OSTLU</name>
<reference evidence="2 3" key="1">
    <citation type="journal article" date="2007" name="Proc. Natl. Acad. Sci. U.S.A.">
        <title>The tiny eukaryote Ostreococcus provides genomic insights into the paradox of plankton speciation.</title>
        <authorList>
            <person name="Palenik B."/>
            <person name="Grimwood J."/>
            <person name="Aerts A."/>
            <person name="Rouze P."/>
            <person name="Salamov A."/>
            <person name="Putnam N."/>
            <person name="Dupont C."/>
            <person name="Jorgensen R."/>
            <person name="Derelle E."/>
            <person name="Rombauts S."/>
            <person name="Zhou K."/>
            <person name="Otillar R."/>
            <person name="Merchant S.S."/>
            <person name="Podell S."/>
            <person name="Gaasterland T."/>
            <person name="Napoli C."/>
            <person name="Gendler K."/>
            <person name="Manuell A."/>
            <person name="Tai V."/>
            <person name="Vallon O."/>
            <person name="Piganeau G."/>
            <person name="Jancek S."/>
            <person name="Heijde M."/>
            <person name="Jabbari K."/>
            <person name="Bowler C."/>
            <person name="Lohr M."/>
            <person name="Robbens S."/>
            <person name="Werner G."/>
            <person name="Dubchak I."/>
            <person name="Pazour G.J."/>
            <person name="Ren Q."/>
            <person name="Paulsen I."/>
            <person name="Delwiche C."/>
            <person name="Schmutz J."/>
            <person name="Rokhsar D."/>
            <person name="Van de Peer Y."/>
            <person name="Moreau H."/>
            <person name="Grigoriev I.V."/>
        </authorList>
    </citation>
    <scope>NUCLEOTIDE SEQUENCE [LARGE SCALE GENOMIC DNA]</scope>
    <source>
        <strain evidence="2 3">CCE9901</strain>
    </source>
</reference>
<evidence type="ECO:0000313" key="3">
    <source>
        <dbReference type="Proteomes" id="UP000001568"/>
    </source>
</evidence>
<dbReference type="InterPro" id="IPR039182">
    <property type="entry name" value="Pop1"/>
</dbReference>
<dbReference type="GO" id="GO:0005655">
    <property type="term" value="C:nucleolar ribonuclease P complex"/>
    <property type="evidence" value="ECO:0007669"/>
    <property type="project" value="InterPro"/>
</dbReference>
<dbReference type="GO" id="GO:0000172">
    <property type="term" value="C:ribonuclease MRP complex"/>
    <property type="evidence" value="ECO:0007669"/>
    <property type="project" value="InterPro"/>
</dbReference>
<dbReference type="Pfam" id="PF08170">
    <property type="entry name" value="POPLD"/>
    <property type="match status" value="1"/>
</dbReference>
<dbReference type="OrthoDB" id="442863at2759"/>
<dbReference type="Proteomes" id="UP000001568">
    <property type="component" value="Chromosome 3"/>
</dbReference>
<dbReference type="HOGENOM" id="CLU_554748_0_0_1"/>
<dbReference type="SUPFAM" id="SSF103025">
    <property type="entry name" value="Folate-binding domain"/>
    <property type="match status" value="1"/>
</dbReference>
<keyword evidence="3" id="KW-1185">Reference proteome</keyword>